<dbReference type="RefSeq" id="XP_010873045.3">
    <property type="nucleotide sequence ID" value="XM_010874743.4"/>
</dbReference>
<dbReference type="OMA" id="IPCHEYK"/>
<dbReference type="PANTHER" id="PTHR16155:SF3">
    <property type="entry name" value="STERILE ALPHA MOTIF DOMAIN-CONTAINING PROTEIN 9-LIKE"/>
    <property type="match status" value="1"/>
</dbReference>
<dbReference type="FunCoup" id="A0A3P8YK87">
    <property type="interactions" value="6"/>
</dbReference>
<name>A0A3P8YK87_ESOLU</name>
<accession>A0A3P8YK87</accession>
<dbReference type="SUPFAM" id="SSF47769">
    <property type="entry name" value="SAM/Pointed domain"/>
    <property type="match status" value="1"/>
</dbReference>
<dbReference type="GeneID" id="105013303"/>
<dbReference type="Ensembl" id="ENSELUT00000026420.3">
    <property type="protein sequence ID" value="ENSELUP00000016943.3"/>
    <property type="gene ID" value="ENSELUG00000016687.3"/>
</dbReference>
<dbReference type="InterPro" id="IPR001660">
    <property type="entry name" value="SAM"/>
</dbReference>
<reference evidence="3" key="2">
    <citation type="submission" date="2020-02" db="EMBL/GenBank/DDBJ databases">
        <title>Esox lucius (northern pike) genome, fEsoLuc1, primary haplotype.</title>
        <authorList>
            <person name="Myers G."/>
            <person name="Karagic N."/>
            <person name="Meyer A."/>
            <person name="Pippel M."/>
            <person name="Reichard M."/>
            <person name="Winkler S."/>
            <person name="Tracey A."/>
            <person name="Sims Y."/>
            <person name="Howe K."/>
            <person name="Rhie A."/>
            <person name="Formenti G."/>
            <person name="Durbin R."/>
            <person name="Fedrigo O."/>
            <person name="Jarvis E.D."/>
        </authorList>
    </citation>
    <scope>NUCLEOTIDE SEQUENCE [LARGE SCALE GENOMIC DNA]</scope>
</reference>
<evidence type="ECO:0000313" key="3">
    <source>
        <dbReference type="Ensembl" id="ENSELUP00000016943.3"/>
    </source>
</evidence>
<dbReference type="GO" id="GO:0005737">
    <property type="term" value="C:cytoplasm"/>
    <property type="evidence" value="ECO:0007669"/>
    <property type="project" value="TreeGrafter"/>
</dbReference>
<reference evidence="4" key="1">
    <citation type="journal article" date="2014" name="PLoS ONE">
        <title>The genome and linkage map of the northern pike (Esox lucius): conserved synteny revealed between the salmonid sister group and the Neoteleostei.</title>
        <authorList>
            <person name="Rondeau E.B."/>
            <person name="Minkley D.R."/>
            <person name="Leong J.S."/>
            <person name="Messmer A.M."/>
            <person name="Jantzen J.R."/>
            <person name="von Schalburg K.R."/>
            <person name="Lemon C."/>
            <person name="Bird N.H."/>
            <person name="Koop B.F."/>
        </authorList>
    </citation>
    <scope>NUCLEOTIDE SEQUENCE</scope>
</reference>
<dbReference type="Bgee" id="ENSELUG00000016687">
    <property type="expression patterns" value="Expressed in nose and 14 other cell types or tissues"/>
</dbReference>
<organism evidence="3 4">
    <name type="scientific">Esox lucius</name>
    <name type="common">Northern pike</name>
    <dbReference type="NCBI Taxonomy" id="8010"/>
    <lineage>
        <taxon>Eukaryota</taxon>
        <taxon>Metazoa</taxon>
        <taxon>Chordata</taxon>
        <taxon>Craniata</taxon>
        <taxon>Vertebrata</taxon>
        <taxon>Euteleostomi</taxon>
        <taxon>Actinopterygii</taxon>
        <taxon>Neopterygii</taxon>
        <taxon>Teleostei</taxon>
        <taxon>Protacanthopterygii</taxon>
        <taxon>Esociformes</taxon>
        <taxon>Esocidae</taxon>
        <taxon>Esox</taxon>
    </lineage>
</organism>
<feature type="domain" description="SAM" evidence="2">
    <location>
        <begin position="11"/>
        <end position="76"/>
    </location>
</feature>
<dbReference type="KEGG" id="els:105013303"/>
<sequence length="1531" mass="174440">MEWKDLPCGKWTESNVSSWLTFIGIKEMYIQKLYEEEVTGPVLLGLQEKYLRDTIKMKGGQIQHLLLKREELLKPLQKKLKAVSCADIDSMGVGSSSECMRESKEKVQISNEKNESEPISKTNEVEPNSSSVSLALGDFRNFGDPGTDFRYVRNTVLPPETGIEDMIVPCHEYKSLETAHKLEPLKLKIKVAREVLRFACACMNMRSNGTIHFGVMDKVRGTHKHGEIIGIPIENQDDFVDALDYIEKCFDGSDQQSDARKCIRNPIFIEVIDNGANEARKVNWIIEYDVVPKASIVKNKLYSVGIPNFSEKDKKVKSEEKVSYYRVGANTPTILRKNLISFIQDLIKKDQQREEAEAFANQPAESREDLGRKLSILLTCGNKYIDNSLSFVIVTNKFNEEHLKTIKFLVHLNIFCVFDFDPDSKTSGLCGQYREHQAANLHFLHDYASKPGLSSTDFKTSLQLSEITSWIFCNGRNDYHGGEEPCDEKSWIKKRKKLLKRAVSVICNEILPPRSFVVIFLLMSQIEQPLVDTFHEFYSEMNGHDHLAIISESKDNYKKWSSLAQTSSDLESLKEISVVGMPMSHVDATIQTMQLSNKQLTRRLPVCNKGLCFLKTTDESTMYSLEIVSADQCDETNLELMEDEQVDNVEKYFYQGGKISWTHLWLAERAKCEHVIQRDAYKETTEILEGIVQVDTTKRSIQSITICHQAGSGGSTVAHQILWNWRTKLRCAVVKQSHPIPNVCRHSVLLREHEERDPMRRLPVLLLLDDCNAEYIDELRQELGNAVATMKINASVLCFILLICRRCHNPEKMSRNAQTVVVTHKLSKKENVLFAKKRSEMKSMPIESILAFVLMCEGFQKSYIEGFVKNLLKDIDQSSLTTRLIRFVALLNCHVENSYISVSHCEASLGLGIQRDRLSYCRFVESLSEQARLVFIQLRESTTNLSSIKIHPLVASEILEQLSAIHPQSSIAKDLLCDKVLMDHRFGRDDFLKFIRNLLTRRNRNNTGDSKDNLFSPLIKHICEEKPDGLQKATELLKTAYTCLGDDAFIAQQLARLLYTNNRFPEAQWWAEEAKRHLPRDSFILDTEGQVYKKWFYALHDGLGTAEKMPEEVCEVIGTALKGIAAFRASEICLKSGTASLNSSCYCGEIDVGCRLLRFISSVNAFSGKYGKHELMRYLLTDYIPEAVKKPWMKFHSQLKGLQRSIYNALECISEDLSYFHTDIIEDEEVCDTKEPEQISNPRKWLTRKSAVYASFFSDVLPHVDSPGSDSDDFGMITPLNRQMKIYQLGGGTLTSILSLLSDHNTERSGGKLEKIVAMYQNPKSNNLEQTELINFLCTQVALACTLPGSSKLMSLIELQNLSMRLVRERCKFATAYFLLSILFWPEDNESSPAKHEEVLMSAIKDLQHLFWQKSKAKKSRTITHFFLGKAMGHNRIIHKSAIEKHIAGNLTERRLKWRGGEVWNTPKVVQMLKRVKGWTENEHLFVQGTSKGSKIRVIPLNSASLPNANENVTFFLGFSFQGVMAFDIKV</sequence>
<reference evidence="3" key="3">
    <citation type="submission" date="2025-08" db="UniProtKB">
        <authorList>
            <consortium name="Ensembl"/>
        </authorList>
    </citation>
    <scope>IDENTIFICATION</scope>
</reference>
<dbReference type="CTD" id="219285"/>
<dbReference type="InterPro" id="IPR013761">
    <property type="entry name" value="SAM/pointed_sf"/>
</dbReference>
<dbReference type="InParanoid" id="A0A3P8YK87"/>
<dbReference type="STRING" id="8010.ENSELUP00000016943"/>
<dbReference type="PANTHER" id="PTHR16155">
    <property type="entry name" value="DED DOMAIN-CONTAINING PROTEIN"/>
    <property type="match status" value="1"/>
</dbReference>
<protein>
    <recommendedName>
        <fullName evidence="2">SAM domain-containing protein</fullName>
    </recommendedName>
</protein>
<evidence type="ECO:0000256" key="1">
    <source>
        <dbReference type="SAM" id="MobiDB-lite"/>
    </source>
</evidence>
<dbReference type="Gene3D" id="1.10.150.50">
    <property type="entry name" value="Transcription Factor, Ets-1"/>
    <property type="match status" value="1"/>
</dbReference>
<proteinExistence type="predicted"/>
<evidence type="ECO:0000313" key="4">
    <source>
        <dbReference type="Proteomes" id="UP000265140"/>
    </source>
</evidence>
<dbReference type="PROSITE" id="PS50105">
    <property type="entry name" value="SAM_DOMAIN"/>
    <property type="match status" value="1"/>
</dbReference>
<keyword evidence="4" id="KW-1185">Reference proteome</keyword>
<evidence type="ECO:0000259" key="2">
    <source>
        <dbReference type="PROSITE" id="PS50105"/>
    </source>
</evidence>
<feature type="region of interest" description="Disordered" evidence="1">
    <location>
        <begin position="107"/>
        <end position="127"/>
    </location>
</feature>
<reference evidence="3" key="4">
    <citation type="submission" date="2025-09" db="UniProtKB">
        <authorList>
            <consortium name="Ensembl"/>
        </authorList>
    </citation>
    <scope>IDENTIFICATION</scope>
</reference>
<dbReference type="GeneTree" id="ENSGT00390000013973"/>
<feature type="compositionally biased region" description="Basic and acidic residues" evidence="1">
    <location>
        <begin position="107"/>
        <end position="118"/>
    </location>
</feature>
<dbReference type="Proteomes" id="UP000265140">
    <property type="component" value="Chromosome 11"/>
</dbReference>